<protein>
    <recommendedName>
        <fullName evidence="4">Putrescine-ornithine antiporter</fullName>
    </recommendedName>
</protein>
<proteinExistence type="predicted"/>
<evidence type="ECO:0000256" key="1">
    <source>
        <dbReference type="SAM" id="Phobius"/>
    </source>
</evidence>
<evidence type="ECO:0000313" key="3">
    <source>
        <dbReference type="Proteomes" id="UP000051202"/>
    </source>
</evidence>
<organism evidence="2 3">
    <name type="scientific">Psychrobacter piscatorii</name>
    <dbReference type="NCBI Taxonomy" id="554343"/>
    <lineage>
        <taxon>Bacteria</taxon>
        <taxon>Pseudomonadati</taxon>
        <taxon>Pseudomonadota</taxon>
        <taxon>Gammaproteobacteria</taxon>
        <taxon>Moraxellales</taxon>
        <taxon>Moraxellaceae</taxon>
        <taxon>Psychrobacter</taxon>
    </lineage>
</organism>
<dbReference type="EMBL" id="LNDJ01000074">
    <property type="protein sequence ID" value="KRU22249.1"/>
    <property type="molecule type" value="Genomic_DNA"/>
</dbReference>
<dbReference type="Proteomes" id="UP000051202">
    <property type="component" value="Unassembled WGS sequence"/>
</dbReference>
<comment type="caution">
    <text evidence="2">The sequence shown here is derived from an EMBL/GenBank/DDBJ whole genome shotgun (WGS) entry which is preliminary data.</text>
</comment>
<keyword evidence="1" id="KW-0812">Transmembrane</keyword>
<keyword evidence="3" id="KW-1185">Reference proteome</keyword>
<keyword evidence="1" id="KW-1133">Transmembrane helix</keyword>
<sequence length="155" mass="17516">MFNPDPSKKPVSTKLPKDVIMMVEKNNLVMAIKTLAADENISMDEAKTRIDAYETALKVKQQQKLNTIASKQGIPNQAISFDREQEIDDGPGPLVKNRVKTTKQSQGFKSLQDGVDGQLNDLGYKKPLLPYWLKRLLVIAVLMIGIFWILWRVFG</sequence>
<reference evidence="2 3" key="1">
    <citation type="submission" date="2015-11" db="EMBL/GenBank/DDBJ databases">
        <title>Permanent draft genome of Psychrobacter piscatorii LQ58.</title>
        <authorList>
            <person name="Zhou M."/>
            <person name="Dong B."/>
            <person name="Liu Q."/>
        </authorList>
    </citation>
    <scope>NUCLEOTIDE SEQUENCE [LARGE SCALE GENOMIC DNA]</scope>
    <source>
        <strain evidence="2 3">LQ58</strain>
    </source>
</reference>
<accession>A0A0T6DQN7</accession>
<evidence type="ECO:0000313" key="2">
    <source>
        <dbReference type="EMBL" id="KRU22249.1"/>
    </source>
</evidence>
<keyword evidence="1" id="KW-0472">Membrane</keyword>
<dbReference type="AlphaFoldDB" id="A0A0T6DQN7"/>
<gene>
    <name evidence="2" type="ORF">AS194_01755</name>
</gene>
<dbReference type="RefSeq" id="WP_058024966.1">
    <property type="nucleotide sequence ID" value="NZ_LNDJ01000074.1"/>
</dbReference>
<evidence type="ECO:0008006" key="4">
    <source>
        <dbReference type="Google" id="ProtNLM"/>
    </source>
</evidence>
<feature type="transmembrane region" description="Helical" evidence="1">
    <location>
        <begin position="136"/>
        <end position="154"/>
    </location>
</feature>
<name>A0A0T6DQN7_9GAMM</name>